<evidence type="ECO:0000256" key="7">
    <source>
        <dbReference type="ARBA" id="ARBA00023204"/>
    </source>
</evidence>
<evidence type="ECO:0000256" key="1">
    <source>
        <dbReference type="ARBA" id="ARBA00022741"/>
    </source>
</evidence>
<organism evidence="9 10">
    <name type="scientific">Lysinibacillus piscis</name>
    <dbReference type="NCBI Taxonomy" id="2518931"/>
    <lineage>
        <taxon>Bacteria</taxon>
        <taxon>Bacillati</taxon>
        <taxon>Bacillota</taxon>
        <taxon>Bacilli</taxon>
        <taxon>Bacillales</taxon>
        <taxon>Bacillaceae</taxon>
        <taxon>Lysinibacillus</taxon>
    </lineage>
</organism>
<keyword evidence="2" id="KW-0227">DNA damage</keyword>
<evidence type="ECO:0000313" key="9">
    <source>
        <dbReference type="EMBL" id="GLC88853.1"/>
    </source>
</evidence>
<dbReference type="InterPro" id="IPR011604">
    <property type="entry name" value="PDDEXK-like_dom_sf"/>
</dbReference>
<keyword evidence="1" id="KW-0547">Nucleotide-binding</keyword>
<keyword evidence="5" id="KW-0067">ATP-binding</keyword>
<sequence length="310" mass="37430">MFDIKPFPTFSWSFSRYKTLASCARKYGYDYYFAHNGWLHHDVEPFHQYVYRLKKLQSMPLLFGQIVHHLIEQTLNEYMQTGTTATQAELVQRARGQLNTAYIDSTRYMEQWRYKPNRFHMMQEIYYDGQLDAALVQTYRERLPIVVTHFLQSETFQYITAKRGSLRIGEPEQFRSMKIDDIQVFVVMDFHYYDELAEQWVIIDWKTGGESDDDRQQLALYAYYIQQKYRVPLEKIAVYNEYLLTGKRKKYQFTATDMDNMLYTFRHSVLEMKKFQADILVNEPVDVEDFPQTVEEWHCRSCNFKELCRR</sequence>
<dbReference type="Gene3D" id="3.90.320.10">
    <property type="match status" value="1"/>
</dbReference>
<dbReference type="EMBL" id="BRZA01000002">
    <property type="protein sequence ID" value="GLC88853.1"/>
    <property type="molecule type" value="Genomic_DNA"/>
</dbReference>
<evidence type="ECO:0000256" key="3">
    <source>
        <dbReference type="ARBA" id="ARBA00022801"/>
    </source>
</evidence>
<dbReference type="Proteomes" id="UP001065593">
    <property type="component" value="Unassembled WGS sequence"/>
</dbReference>
<evidence type="ECO:0000313" key="10">
    <source>
        <dbReference type="Proteomes" id="UP001065593"/>
    </source>
</evidence>
<proteinExistence type="predicted"/>
<name>A0ABQ5NKM3_9BACI</name>
<evidence type="ECO:0000256" key="2">
    <source>
        <dbReference type="ARBA" id="ARBA00022763"/>
    </source>
</evidence>
<evidence type="ECO:0000256" key="6">
    <source>
        <dbReference type="ARBA" id="ARBA00023125"/>
    </source>
</evidence>
<keyword evidence="7" id="KW-0234">DNA repair</keyword>
<feature type="domain" description="PD-(D/E)XK endonuclease-like" evidence="8">
    <location>
        <begin position="11"/>
        <end position="309"/>
    </location>
</feature>
<comment type="caution">
    <text evidence="9">The sequence shown here is derived from an EMBL/GenBank/DDBJ whole genome shotgun (WGS) entry which is preliminary data.</text>
</comment>
<dbReference type="InterPro" id="IPR038726">
    <property type="entry name" value="PDDEXK_AddAB-type"/>
</dbReference>
<keyword evidence="3" id="KW-0378">Hydrolase</keyword>
<evidence type="ECO:0000259" key="8">
    <source>
        <dbReference type="Pfam" id="PF12705"/>
    </source>
</evidence>
<dbReference type="Pfam" id="PF12705">
    <property type="entry name" value="PDDEXK_1"/>
    <property type="match status" value="1"/>
</dbReference>
<dbReference type="RefSeq" id="WP_264988607.1">
    <property type="nucleotide sequence ID" value="NZ_BRZA01000002.1"/>
</dbReference>
<accession>A0ABQ5NKM3</accession>
<gene>
    <name evidence="9" type="ORF">LYSBPC_19800</name>
</gene>
<reference evidence="9" key="1">
    <citation type="submission" date="2022-08" db="EMBL/GenBank/DDBJ databases">
        <title>Draft genome sequence of Lysinibacillus sp. strain KH24.</title>
        <authorList>
            <person name="Kanbe H."/>
            <person name="Itoh H."/>
        </authorList>
    </citation>
    <scope>NUCLEOTIDE SEQUENCE</scope>
    <source>
        <strain evidence="9">KH24</strain>
    </source>
</reference>
<evidence type="ECO:0000256" key="5">
    <source>
        <dbReference type="ARBA" id="ARBA00022840"/>
    </source>
</evidence>
<keyword evidence="4" id="KW-0347">Helicase</keyword>
<keyword evidence="6" id="KW-0238">DNA-binding</keyword>
<protein>
    <recommendedName>
        <fullName evidence="8">PD-(D/E)XK endonuclease-like domain-containing protein</fullName>
    </recommendedName>
</protein>
<keyword evidence="10" id="KW-1185">Reference proteome</keyword>
<evidence type="ECO:0000256" key="4">
    <source>
        <dbReference type="ARBA" id="ARBA00022806"/>
    </source>
</evidence>